<dbReference type="InterPro" id="IPR015421">
    <property type="entry name" value="PyrdxlP-dep_Trfase_major"/>
</dbReference>
<dbReference type="InterPro" id="IPR015424">
    <property type="entry name" value="PyrdxlP-dep_Trfase"/>
</dbReference>
<dbReference type="GO" id="GO:0046512">
    <property type="term" value="P:sphingosine biosynthetic process"/>
    <property type="evidence" value="ECO:0007669"/>
    <property type="project" value="TreeGrafter"/>
</dbReference>
<comment type="catalytic activity">
    <reaction evidence="7">
        <text>L-serine + hexadecanoyl-CoA + H(+) = 3-oxosphinganine + CO2 + CoA</text>
        <dbReference type="Rhea" id="RHEA:14761"/>
        <dbReference type="ChEBI" id="CHEBI:15378"/>
        <dbReference type="ChEBI" id="CHEBI:16526"/>
        <dbReference type="ChEBI" id="CHEBI:33384"/>
        <dbReference type="ChEBI" id="CHEBI:57287"/>
        <dbReference type="ChEBI" id="CHEBI:57379"/>
        <dbReference type="ChEBI" id="CHEBI:58299"/>
        <dbReference type="EC" id="2.3.1.50"/>
    </reaction>
</comment>
<keyword evidence="12" id="KW-1185">Reference proteome</keyword>
<comment type="cofactor">
    <cofactor evidence="1 8">
        <name>pyridoxal 5'-phosphate</name>
        <dbReference type="ChEBI" id="CHEBI:597326"/>
    </cofactor>
</comment>
<evidence type="ECO:0000256" key="1">
    <source>
        <dbReference type="ARBA" id="ARBA00001933"/>
    </source>
</evidence>
<dbReference type="GO" id="GO:0004758">
    <property type="term" value="F:serine C-palmitoyltransferase activity"/>
    <property type="evidence" value="ECO:0007669"/>
    <property type="project" value="UniProtKB-EC"/>
</dbReference>
<evidence type="ECO:0000256" key="7">
    <source>
        <dbReference type="ARBA" id="ARBA00048528"/>
    </source>
</evidence>
<proteinExistence type="inferred from homology"/>
<feature type="transmembrane region" description="Helical" evidence="9">
    <location>
        <begin position="39"/>
        <end position="63"/>
    </location>
</feature>
<dbReference type="Proteomes" id="UP001160148">
    <property type="component" value="Unassembled WGS sequence"/>
</dbReference>
<keyword evidence="9" id="KW-0472">Membrane</keyword>
<comment type="similarity">
    <text evidence="2 8">Belongs to the class-II pyridoxal-phosphate-dependent aminotransferase family.</text>
</comment>
<feature type="domain" description="Aminotransferase class I/classII large" evidence="10">
    <location>
        <begin position="203"/>
        <end position="441"/>
    </location>
</feature>
<protein>
    <recommendedName>
        <fullName evidence="3">serine C-palmitoyltransferase</fullName>
        <ecNumber evidence="3">2.3.1.50</ecNumber>
    </recommendedName>
</protein>
<evidence type="ECO:0000256" key="2">
    <source>
        <dbReference type="ARBA" id="ARBA00008392"/>
    </source>
</evidence>
<evidence type="ECO:0000256" key="3">
    <source>
        <dbReference type="ARBA" id="ARBA00013220"/>
    </source>
</evidence>
<keyword evidence="9" id="KW-0812">Transmembrane</keyword>
<organism evidence="11 12">
    <name type="scientific">Macrosiphum euphorbiae</name>
    <name type="common">potato aphid</name>
    <dbReference type="NCBI Taxonomy" id="13131"/>
    <lineage>
        <taxon>Eukaryota</taxon>
        <taxon>Metazoa</taxon>
        <taxon>Ecdysozoa</taxon>
        <taxon>Arthropoda</taxon>
        <taxon>Hexapoda</taxon>
        <taxon>Insecta</taxon>
        <taxon>Pterygota</taxon>
        <taxon>Neoptera</taxon>
        <taxon>Paraneoptera</taxon>
        <taxon>Hemiptera</taxon>
        <taxon>Sternorrhyncha</taxon>
        <taxon>Aphidomorpha</taxon>
        <taxon>Aphidoidea</taxon>
        <taxon>Aphididae</taxon>
        <taxon>Macrosiphini</taxon>
        <taxon>Macrosiphum</taxon>
    </lineage>
</organism>
<dbReference type="EC" id="2.3.1.50" evidence="3"/>
<dbReference type="PANTHER" id="PTHR13693">
    <property type="entry name" value="CLASS II AMINOTRANSFERASE/8-AMINO-7-OXONONANOATE SYNTHASE"/>
    <property type="match status" value="1"/>
</dbReference>
<dbReference type="SUPFAM" id="SSF53383">
    <property type="entry name" value="PLP-dependent transferases"/>
    <property type="match status" value="1"/>
</dbReference>
<evidence type="ECO:0000259" key="10">
    <source>
        <dbReference type="Pfam" id="PF00155"/>
    </source>
</evidence>
<dbReference type="PROSITE" id="PS00599">
    <property type="entry name" value="AA_TRANSFER_CLASS_2"/>
    <property type="match status" value="1"/>
</dbReference>
<reference evidence="11 12" key="1">
    <citation type="submission" date="2023-01" db="EMBL/GenBank/DDBJ databases">
        <authorList>
            <person name="Whitehead M."/>
        </authorList>
    </citation>
    <scope>NUCLEOTIDE SEQUENCE [LARGE SCALE GENOMIC DNA]</scope>
</reference>
<evidence type="ECO:0000256" key="6">
    <source>
        <dbReference type="ARBA" id="ARBA00023315"/>
    </source>
</evidence>
<dbReference type="GO" id="GO:0017059">
    <property type="term" value="C:serine palmitoyltransferase complex"/>
    <property type="evidence" value="ECO:0007669"/>
    <property type="project" value="TreeGrafter"/>
</dbReference>
<evidence type="ECO:0000313" key="12">
    <source>
        <dbReference type="Proteomes" id="UP001160148"/>
    </source>
</evidence>
<dbReference type="GO" id="GO:0030170">
    <property type="term" value="F:pyridoxal phosphate binding"/>
    <property type="evidence" value="ECO:0007669"/>
    <property type="project" value="InterPro"/>
</dbReference>
<keyword evidence="4" id="KW-0808">Transferase</keyword>
<dbReference type="Gene3D" id="3.90.1150.10">
    <property type="entry name" value="Aspartate Aminotransferase, domain 1"/>
    <property type="match status" value="2"/>
</dbReference>
<evidence type="ECO:0000256" key="9">
    <source>
        <dbReference type="SAM" id="Phobius"/>
    </source>
</evidence>
<dbReference type="InterPro" id="IPR015422">
    <property type="entry name" value="PyrdxlP-dep_Trfase_small"/>
</dbReference>
<evidence type="ECO:0000256" key="4">
    <source>
        <dbReference type="ARBA" id="ARBA00022679"/>
    </source>
</evidence>
<keyword evidence="5 8" id="KW-0663">Pyridoxal phosphate</keyword>
<name>A0AAV0Y0P3_9HEMI</name>
<comment type="caution">
    <text evidence="11">The sequence shown here is derived from an EMBL/GenBank/DDBJ whole genome shotgun (WGS) entry which is preliminary data.</text>
</comment>
<accession>A0AAV0Y0P3</accession>
<evidence type="ECO:0000256" key="8">
    <source>
        <dbReference type="RuleBase" id="RU003693"/>
    </source>
</evidence>
<keyword evidence="6" id="KW-0012">Acyltransferase</keyword>
<keyword evidence="9" id="KW-1133">Transmembrane helix</keyword>
<evidence type="ECO:0000256" key="5">
    <source>
        <dbReference type="ARBA" id="ARBA00022898"/>
    </source>
</evidence>
<dbReference type="InterPro" id="IPR050087">
    <property type="entry name" value="AON_synthase_class-II"/>
</dbReference>
<dbReference type="GO" id="GO:0016020">
    <property type="term" value="C:membrane"/>
    <property type="evidence" value="ECO:0007669"/>
    <property type="project" value="GOC"/>
</dbReference>
<dbReference type="EMBL" id="CARXXK010001085">
    <property type="protein sequence ID" value="CAI6373056.1"/>
    <property type="molecule type" value="Genomic_DNA"/>
</dbReference>
<dbReference type="GO" id="GO:0046513">
    <property type="term" value="P:ceramide biosynthetic process"/>
    <property type="evidence" value="ECO:0007669"/>
    <property type="project" value="TreeGrafter"/>
</dbReference>
<dbReference type="InterPro" id="IPR001917">
    <property type="entry name" value="Aminotrans_II_pyridoxalP_BS"/>
</dbReference>
<dbReference type="PANTHER" id="PTHR13693:SF3">
    <property type="entry name" value="LD36009P"/>
    <property type="match status" value="1"/>
</dbReference>
<dbReference type="Pfam" id="PF00155">
    <property type="entry name" value="Aminotran_1_2"/>
    <property type="match status" value="1"/>
</dbReference>
<dbReference type="InterPro" id="IPR004839">
    <property type="entry name" value="Aminotransferase_I/II_large"/>
</dbReference>
<gene>
    <name evidence="11" type="ORF">MEUPH1_LOCUS26854</name>
</gene>
<evidence type="ECO:0000313" key="11">
    <source>
        <dbReference type="EMBL" id="CAI6373056.1"/>
    </source>
</evidence>
<dbReference type="AlphaFoldDB" id="A0AAV0Y0P3"/>
<dbReference type="Gene3D" id="3.40.640.10">
    <property type="entry name" value="Type I PLP-dependent aspartate aminotransferase-like (Major domain)"/>
    <property type="match status" value="2"/>
</dbReference>
<sequence>MTSVLNKSYLDRPKLKGSLEKKLTHDILDMEESYEKRPFYTSVMACLGFYLLIFIGLINHIVFTPKVATEKNRKGYPPLYNKFDSIYLWYVFRRVKDCFNRVVCGVPGAKIDIMDRVTHDSCWSFELLDTKSTFINLGSYNYLGFAQSEGPCADDTKDIIKKYGWAVSSSRQELGTNNLHLELEQLIAAFLGVDDAIVFDVIHLEQLIRQNIISGQPKTQKPWEKIFIVTEGIFSMEGSITNLPDIIAIKKKYKVYLYVDEAHSIGALGPNGRGIFDYYNCCPKDVDILMGTFSKSFGSAGGYIAGSKDLIDYLRVNSHASCYATSMAPPVAQVIITSMSMIMGIKHGEEGIKRIIQLASNVKYFRRKLKALGCVVYGNDNSPVIPMLVYTISKVGATVREFNKFNIATVGVGFPATPLLEGRIRFCMSAALSKEQLDEVLVATEKIINKLGLCYSKKPISNEEILFKNPY</sequence>